<accession>A0AAN9SZN9</accession>
<keyword evidence="2" id="KW-1185">Reference proteome</keyword>
<evidence type="ECO:0000313" key="1">
    <source>
        <dbReference type="EMBL" id="KAK7410903.1"/>
    </source>
</evidence>
<proteinExistence type="predicted"/>
<dbReference type="AlphaFoldDB" id="A0AAN9SZN9"/>
<comment type="caution">
    <text evidence="1">The sequence shown here is derived from an EMBL/GenBank/DDBJ whole genome shotgun (WGS) entry which is preliminary data.</text>
</comment>
<protein>
    <submittedName>
        <fullName evidence="1">Uncharacterized protein</fullName>
    </submittedName>
</protein>
<reference evidence="1 2" key="1">
    <citation type="submission" date="2024-01" db="EMBL/GenBank/DDBJ databases">
        <title>The genomes of 5 underutilized Papilionoideae crops provide insights into root nodulation and disease resistanc.</title>
        <authorList>
            <person name="Jiang F."/>
        </authorList>
    </citation>
    <scope>NUCLEOTIDE SEQUENCE [LARGE SCALE GENOMIC DNA]</scope>
    <source>
        <strain evidence="1">DUOXIRENSHENG_FW03</strain>
        <tissue evidence="1">Leaves</tissue>
    </source>
</reference>
<evidence type="ECO:0000313" key="2">
    <source>
        <dbReference type="Proteomes" id="UP001386955"/>
    </source>
</evidence>
<dbReference type="Proteomes" id="UP001386955">
    <property type="component" value="Unassembled WGS sequence"/>
</dbReference>
<dbReference type="EMBL" id="JAYMYS010000001">
    <property type="protein sequence ID" value="KAK7410903.1"/>
    <property type="molecule type" value="Genomic_DNA"/>
</dbReference>
<gene>
    <name evidence="1" type="ORF">VNO78_02111</name>
</gene>
<sequence>MLSISASTVHTALATPTSTPRSLIALSFGSSDQLLNSPLTSCYLNHHFANIFHFTQFSSLLFSSLQTLWTEDSISPFPLRSAFITGITVPVRQLTVLIRSTGIFIRLQCVEYVVVSILLRFENLCRCCILLTNV</sequence>
<organism evidence="1 2">
    <name type="scientific">Psophocarpus tetragonolobus</name>
    <name type="common">Winged bean</name>
    <name type="synonym">Dolichos tetragonolobus</name>
    <dbReference type="NCBI Taxonomy" id="3891"/>
    <lineage>
        <taxon>Eukaryota</taxon>
        <taxon>Viridiplantae</taxon>
        <taxon>Streptophyta</taxon>
        <taxon>Embryophyta</taxon>
        <taxon>Tracheophyta</taxon>
        <taxon>Spermatophyta</taxon>
        <taxon>Magnoliopsida</taxon>
        <taxon>eudicotyledons</taxon>
        <taxon>Gunneridae</taxon>
        <taxon>Pentapetalae</taxon>
        <taxon>rosids</taxon>
        <taxon>fabids</taxon>
        <taxon>Fabales</taxon>
        <taxon>Fabaceae</taxon>
        <taxon>Papilionoideae</taxon>
        <taxon>50 kb inversion clade</taxon>
        <taxon>NPAAA clade</taxon>
        <taxon>indigoferoid/millettioid clade</taxon>
        <taxon>Phaseoleae</taxon>
        <taxon>Psophocarpus</taxon>
    </lineage>
</organism>
<name>A0AAN9SZN9_PSOTE</name>